<organism evidence="1 2">
    <name type="scientific">Amycolatopsis bullii</name>
    <dbReference type="NCBI Taxonomy" id="941987"/>
    <lineage>
        <taxon>Bacteria</taxon>
        <taxon>Bacillati</taxon>
        <taxon>Actinomycetota</taxon>
        <taxon>Actinomycetes</taxon>
        <taxon>Pseudonocardiales</taxon>
        <taxon>Pseudonocardiaceae</taxon>
        <taxon>Amycolatopsis</taxon>
    </lineage>
</organism>
<reference evidence="2" key="1">
    <citation type="journal article" date="2019" name="Int. J. Syst. Evol. Microbiol.">
        <title>The Global Catalogue of Microorganisms (GCM) 10K type strain sequencing project: providing services to taxonomists for standard genome sequencing and annotation.</title>
        <authorList>
            <consortium name="The Broad Institute Genomics Platform"/>
            <consortium name="The Broad Institute Genome Sequencing Center for Infectious Disease"/>
            <person name="Wu L."/>
            <person name="Ma J."/>
        </authorList>
    </citation>
    <scope>NUCLEOTIDE SEQUENCE [LARGE SCALE GENOMIC DNA]</scope>
    <source>
        <strain evidence="2">CGMCC 4.7680</strain>
    </source>
</reference>
<gene>
    <name evidence="1" type="ORF">GCM10017567_75810</name>
</gene>
<comment type="caution">
    <text evidence="1">The sequence shown here is derived from an EMBL/GenBank/DDBJ whole genome shotgun (WGS) entry which is preliminary data.</text>
</comment>
<dbReference type="EMBL" id="BNAW01000054">
    <property type="protein sequence ID" value="GHG42741.1"/>
    <property type="molecule type" value="Genomic_DNA"/>
</dbReference>
<accession>A0ABQ3KPW8</accession>
<keyword evidence="2" id="KW-1185">Reference proteome</keyword>
<name>A0ABQ3KPW8_9PSEU</name>
<dbReference type="RefSeq" id="WP_191316138.1">
    <property type="nucleotide sequence ID" value="NZ_BNAW01000054.1"/>
</dbReference>
<evidence type="ECO:0000313" key="1">
    <source>
        <dbReference type="EMBL" id="GHG42741.1"/>
    </source>
</evidence>
<sequence>MTNDVTQLISLIDIIPTIRGAVGRPRRLVRARGITPLIARHGAEHGSGVSKVRWPADRTSVWLRNFRRLSSRTGRRADVQQAVLGLACSVICLRKLILH</sequence>
<proteinExistence type="predicted"/>
<protein>
    <recommendedName>
        <fullName evidence="3">Transposase</fullName>
    </recommendedName>
</protein>
<evidence type="ECO:0000313" key="2">
    <source>
        <dbReference type="Proteomes" id="UP000649955"/>
    </source>
</evidence>
<evidence type="ECO:0008006" key="3">
    <source>
        <dbReference type="Google" id="ProtNLM"/>
    </source>
</evidence>
<dbReference type="Proteomes" id="UP000649955">
    <property type="component" value="Unassembled WGS sequence"/>
</dbReference>